<dbReference type="InterPro" id="IPR011551">
    <property type="entry name" value="NTP_PyrPHydrolase_MazG"/>
</dbReference>
<dbReference type="SUPFAM" id="SSF101386">
    <property type="entry name" value="all-alpha NTP pyrophosphatases"/>
    <property type="match status" value="1"/>
</dbReference>
<accession>M1PSM7</accession>
<keyword evidence="2" id="KW-0489">Methyltransferase</keyword>
<dbReference type="KEGG" id="dsf:UWK_02805"/>
<gene>
    <name evidence="2" type="ordered locus">UWK_02805</name>
</gene>
<dbReference type="GO" id="GO:0046076">
    <property type="term" value="P:dTTP catabolic process"/>
    <property type="evidence" value="ECO:0007669"/>
    <property type="project" value="TreeGrafter"/>
</dbReference>
<dbReference type="Pfam" id="PF03819">
    <property type="entry name" value="MazG"/>
    <property type="match status" value="1"/>
</dbReference>
<dbReference type="GO" id="GO:0006950">
    <property type="term" value="P:response to stress"/>
    <property type="evidence" value="ECO:0007669"/>
    <property type="project" value="UniProtKB-ARBA"/>
</dbReference>
<keyword evidence="3" id="KW-1185">Reference proteome</keyword>
<dbReference type="HOGENOM" id="CLU_038356_4_1_7"/>
<proteinExistence type="predicted"/>
<dbReference type="Gene3D" id="1.10.287.1080">
    <property type="entry name" value="MazG-like"/>
    <property type="match status" value="1"/>
</dbReference>
<dbReference type="GO" id="GO:0032259">
    <property type="term" value="P:methylation"/>
    <property type="evidence" value="ECO:0007669"/>
    <property type="project" value="UniProtKB-KW"/>
</dbReference>
<organism evidence="2 3">
    <name type="scientific">Desulfocapsa sulfexigens (strain DSM 10523 / SB164P1)</name>
    <dbReference type="NCBI Taxonomy" id="1167006"/>
    <lineage>
        <taxon>Bacteria</taxon>
        <taxon>Pseudomonadati</taxon>
        <taxon>Thermodesulfobacteriota</taxon>
        <taxon>Desulfobulbia</taxon>
        <taxon>Desulfobulbales</taxon>
        <taxon>Desulfocapsaceae</taxon>
        <taxon>Desulfocapsa</taxon>
    </lineage>
</organism>
<dbReference type="EMBL" id="CP003985">
    <property type="protein sequence ID" value="AGF79336.1"/>
    <property type="molecule type" value="Genomic_DNA"/>
</dbReference>
<evidence type="ECO:0000313" key="3">
    <source>
        <dbReference type="Proteomes" id="UP000011721"/>
    </source>
</evidence>
<reference evidence="3" key="1">
    <citation type="journal article" date="2013" name="Stand. Genomic Sci.">
        <title>Complete genome sequence of Desulfocapsa sulfexigens, a marine deltaproteobacterium specialized in disproportionating inorganic sulfur compounds.</title>
        <authorList>
            <person name="Finster K.W."/>
            <person name="Kjeldsen K.U."/>
            <person name="Kube M."/>
            <person name="Reinhardt R."/>
            <person name="Mussmann M."/>
            <person name="Amann R."/>
            <person name="Schreiber L."/>
        </authorList>
    </citation>
    <scope>NUCLEOTIDE SEQUENCE [LARGE SCALE GENOMIC DNA]</scope>
    <source>
        <strain evidence="3">DSM 10523 / SB164P1</strain>
    </source>
</reference>
<dbReference type="Proteomes" id="UP000011721">
    <property type="component" value="Chromosome"/>
</dbReference>
<dbReference type="CDD" id="cd11528">
    <property type="entry name" value="NTP-PPase_MazG_Nterm"/>
    <property type="match status" value="1"/>
</dbReference>
<dbReference type="eggNOG" id="COG3956">
    <property type="taxonomic scope" value="Bacteria"/>
</dbReference>
<dbReference type="InterPro" id="IPR048015">
    <property type="entry name" value="NTP-PPase_MazG-like_N"/>
</dbReference>
<dbReference type="GO" id="GO:0047429">
    <property type="term" value="F:nucleoside triphosphate diphosphatase activity"/>
    <property type="evidence" value="ECO:0007669"/>
    <property type="project" value="TreeGrafter"/>
</dbReference>
<protein>
    <submittedName>
        <fullName evidence="2">Tetrapyrrole methyltransferase and pyrophosphatase domain-containing protein</fullName>
    </submittedName>
</protein>
<dbReference type="GO" id="GO:0008168">
    <property type="term" value="F:methyltransferase activity"/>
    <property type="evidence" value="ECO:0007669"/>
    <property type="project" value="UniProtKB-KW"/>
</dbReference>
<dbReference type="GO" id="GO:0046052">
    <property type="term" value="P:UTP catabolic process"/>
    <property type="evidence" value="ECO:0007669"/>
    <property type="project" value="TreeGrafter"/>
</dbReference>
<sequence>MNTCKNTFFSFCQTIAKLRSDDGCPWDRKQTTTSLKKYIAEECAELLEAIDENDPIHLCEEIGDVLFLLVLLSEIQSESAHFTIEDVISGINAKMIRRHPHVFAGTELKNEIDLNKQWEKIKSMEKKKK</sequence>
<dbReference type="RefSeq" id="WP_015405022.1">
    <property type="nucleotide sequence ID" value="NC_020304.1"/>
</dbReference>
<evidence type="ECO:0000313" key="2">
    <source>
        <dbReference type="EMBL" id="AGF79336.1"/>
    </source>
</evidence>
<dbReference type="GO" id="GO:0046061">
    <property type="term" value="P:dATP catabolic process"/>
    <property type="evidence" value="ECO:0007669"/>
    <property type="project" value="TreeGrafter"/>
</dbReference>
<evidence type="ECO:0000259" key="1">
    <source>
        <dbReference type="Pfam" id="PF03819"/>
    </source>
</evidence>
<keyword evidence="2" id="KW-0808">Transferase</keyword>
<dbReference type="OrthoDB" id="9808939at2"/>
<dbReference type="AlphaFoldDB" id="M1PSM7"/>
<dbReference type="InterPro" id="IPR004518">
    <property type="entry name" value="MazG-like_dom"/>
</dbReference>
<dbReference type="FunFam" id="1.10.287.1080:FF:000001">
    <property type="entry name" value="Nucleoside triphosphate pyrophosphohydrolase"/>
    <property type="match status" value="1"/>
</dbReference>
<dbReference type="PANTHER" id="PTHR30522">
    <property type="entry name" value="NUCLEOSIDE TRIPHOSPHATE PYROPHOSPHOHYDROLASE"/>
    <property type="match status" value="1"/>
</dbReference>
<dbReference type="GO" id="GO:0006203">
    <property type="term" value="P:dGTP catabolic process"/>
    <property type="evidence" value="ECO:0007669"/>
    <property type="project" value="TreeGrafter"/>
</dbReference>
<feature type="domain" description="NTP pyrophosphohydrolase MazG-like" evidence="1">
    <location>
        <begin position="30"/>
        <end position="103"/>
    </location>
</feature>
<dbReference type="PANTHER" id="PTHR30522:SF0">
    <property type="entry name" value="NUCLEOSIDE TRIPHOSPHATE PYROPHOSPHOHYDROLASE"/>
    <property type="match status" value="1"/>
</dbReference>
<dbReference type="GO" id="GO:0046047">
    <property type="term" value="P:TTP catabolic process"/>
    <property type="evidence" value="ECO:0007669"/>
    <property type="project" value="TreeGrafter"/>
</dbReference>
<dbReference type="GO" id="GO:0046081">
    <property type="term" value="P:dUTP catabolic process"/>
    <property type="evidence" value="ECO:0007669"/>
    <property type="project" value="TreeGrafter"/>
</dbReference>
<name>M1PSM7_DESSD</name>
<dbReference type="STRING" id="1167006.UWK_02805"/>